<dbReference type="FunFam" id="3.30.420.40:FF:000004">
    <property type="entry name" value="Molecular chaperone DnaK"/>
    <property type="match status" value="1"/>
</dbReference>
<dbReference type="PROSITE" id="PS01036">
    <property type="entry name" value="HSP70_3"/>
    <property type="match status" value="1"/>
</dbReference>
<comment type="similarity">
    <text evidence="1">Belongs to the heat shock protein 70 family.</text>
</comment>
<evidence type="ECO:0000256" key="2">
    <source>
        <dbReference type="ARBA" id="ARBA00022741"/>
    </source>
</evidence>
<dbReference type="Gene3D" id="2.60.34.10">
    <property type="entry name" value="Substrate Binding Domain Of DNAk, Chain A, domain 1"/>
    <property type="match status" value="1"/>
</dbReference>
<dbReference type="GO" id="GO:0140662">
    <property type="term" value="F:ATP-dependent protein folding chaperone"/>
    <property type="evidence" value="ECO:0007669"/>
    <property type="project" value="InterPro"/>
</dbReference>
<dbReference type="InterPro" id="IPR029048">
    <property type="entry name" value="HSP70_C_sf"/>
</dbReference>
<dbReference type="CDD" id="cd24028">
    <property type="entry name" value="ASKHA_NBD_HSP70_HSPA1-like"/>
    <property type="match status" value="1"/>
</dbReference>
<dbReference type="InterPro" id="IPR013126">
    <property type="entry name" value="Hsp_70_fam"/>
</dbReference>
<evidence type="ECO:0000256" key="1">
    <source>
        <dbReference type="ARBA" id="ARBA00007381"/>
    </source>
</evidence>
<dbReference type="GO" id="GO:0005524">
    <property type="term" value="F:ATP binding"/>
    <property type="evidence" value="ECO:0007669"/>
    <property type="project" value="UniProtKB-KW"/>
</dbReference>
<accession>A0A6C0J1K2</accession>
<dbReference type="SUPFAM" id="SSF100920">
    <property type="entry name" value="Heat shock protein 70kD (HSP70), peptide-binding domain"/>
    <property type="match status" value="1"/>
</dbReference>
<organism evidence="4">
    <name type="scientific">viral metagenome</name>
    <dbReference type="NCBI Taxonomy" id="1070528"/>
    <lineage>
        <taxon>unclassified sequences</taxon>
        <taxon>metagenomes</taxon>
        <taxon>organismal metagenomes</taxon>
    </lineage>
</organism>
<dbReference type="InterPro" id="IPR043129">
    <property type="entry name" value="ATPase_NBD"/>
</dbReference>
<sequence length="624" mass="70214">MSEFTGCIGIDLGTTFSCVGVWEKDNVKIIPNKLGVNTTPSWVHYNKDGKSTVGQYAKNRHNKDNDHVVYDIKRFMGKRLNDDGLFEDIEKCTYEIGSDKDDFVCVKIDDIEYKPEQISAEILKEMKKVAEDYLGKKVVNAVITVPAYFNDTQRSATKNAALLADLNCLRIINEPTAACLCYGIGTNDEQEKNVLVYDFGGGTLDVSIVNVQSGVFEVKATNGDTHLGGIDFDEALVDYIKQENISIDFVYSKLRVNCEKLKKELSFCDNAVFMYGDDYEKEITVHEFESICEKVFNRCIAPVYNVINDAEMEPSEIDEIVIVGGSTRIPKIQKMLMEYFNVSQLNRSVNPDEAVAYGAAVQGAILTKSDTSQKTKDIVLLDVIPLSLGVETSGGLMAKLIEKNSTLPTEKIEMFSTIEDDQTTVTIKIFEGERAFTEHNHLLGTFDLVGLEPMPRGAAKIEVTFSIDENGILSVGAVDKKTGMSNNVVIRNERLPQEEVGKMLRDAEKNIGKDEARKQVQEEYKSFTKYLHAMKQSINSESAASVLSFQEISNINGYLIEVFRFLDENIQELLIERLKEYREEVEKNIGPSVYRIYSGGRNNENYSNKIDENKILDTLNEQWK</sequence>
<dbReference type="Pfam" id="PF00012">
    <property type="entry name" value="HSP70"/>
    <property type="match status" value="1"/>
</dbReference>
<dbReference type="PRINTS" id="PR00301">
    <property type="entry name" value="HEATSHOCK70"/>
</dbReference>
<dbReference type="Gene3D" id="3.30.420.40">
    <property type="match status" value="2"/>
</dbReference>
<keyword evidence="2" id="KW-0547">Nucleotide-binding</keyword>
<dbReference type="Gene3D" id="3.90.640.10">
    <property type="entry name" value="Actin, Chain A, domain 4"/>
    <property type="match status" value="1"/>
</dbReference>
<keyword evidence="3" id="KW-0067">ATP-binding</keyword>
<reference evidence="4" key="1">
    <citation type="journal article" date="2020" name="Nature">
        <title>Giant virus diversity and host interactions through global metagenomics.</title>
        <authorList>
            <person name="Schulz F."/>
            <person name="Roux S."/>
            <person name="Paez-Espino D."/>
            <person name="Jungbluth S."/>
            <person name="Walsh D.A."/>
            <person name="Denef V.J."/>
            <person name="McMahon K.D."/>
            <person name="Konstantinidis K.T."/>
            <person name="Eloe-Fadrosh E.A."/>
            <person name="Kyrpides N.C."/>
            <person name="Woyke T."/>
        </authorList>
    </citation>
    <scope>NUCLEOTIDE SEQUENCE</scope>
    <source>
        <strain evidence="4">GVMAG-M-3300025727-45</strain>
    </source>
</reference>
<dbReference type="EMBL" id="MN740310">
    <property type="protein sequence ID" value="QHT99528.1"/>
    <property type="molecule type" value="Genomic_DNA"/>
</dbReference>
<evidence type="ECO:0000256" key="3">
    <source>
        <dbReference type="ARBA" id="ARBA00022840"/>
    </source>
</evidence>
<name>A0A6C0J1K2_9ZZZZ</name>
<dbReference type="PROSITE" id="PS00297">
    <property type="entry name" value="HSP70_1"/>
    <property type="match status" value="1"/>
</dbReference>
<dbReference type="SUPFAM" id="SSF53067">
    <property type="entry name" value="Actin-like ATPase domain"/>
    <property type="match status" value="2"/>
</dbReference>
<dbReference type="AlphaFoldDB" id="A0A6C0J1K2"/>
<dbReference type="PROSITE" id="PS00329">
    <property type="entry name" value="HSP70_2"/>
    <property type="match status" value="1"/>
</dbReference>
<dbReference type="FunFam" id="2.60.34.10:FF:000012">
    <property type="entry name" value="Heat shock 70 kDa protein"/>
    <property type="match status" value="1"/>
</dbReference>
<dbReference type="InterPro" id="IPR029047">
    <property type="entry name" value="HSP70_peptide-bd_sf"/>
</dbReference>
<evidence type="ECO:0000313" key="4">
    <source>
        <dbReference type="EMBL" id="QHT99528.1"/>
    </source>
</evidence>
<dbReference type="Gene3D" id="1.20.1270.10">
    <property type="match status" value="1"/>
</dbReference>
<protein>
    <submittedName>
        <fullName evidence="4">Uncharacterized protein</fullName>
    </submittedName>
</protein>
<proteinExistence type="inferred from homology"/>
<dbReference type="PANTHER" id="PTHR19375">
    <property type="entry name" value="HEAT SHOCK PROTEIN 70KDA"/>
    <property type="match status" value="1"/>
</dbReference>
<dbReference type="InterPro" id="IPR018181">
    <property type="entry name" value="Heat_shock_70_CS"/>
</dbReference>